<dbReference type="SUPFAM" id="SSF51735">
    <property type="entry name" value="NAD(P)-binding Rossmann-fold domains"/>
    <property type="match status" value="2"/>
</dbReference>
<name>A0A7R9LL34_9ACAR</name>
<dbReference type="InterPro" id="IPR036291">
    <property type="entry name" value="NAD(P)-bd_dom_sf"/>
</dbReference>
<dbReference type="PRINTS" id="PR00081">
    <property type="entry name" value="GDHRDH"/>
</dbReference>
<dbReference type="PANTHER" id="PTHR43975">
    <property type="entry name" value="ZGC:101858"/>
    <property type="match status" value="1"/>
</dbReference>
<dbReference type="EMBL" id="OC916260">
    <property type="protein sequence ID" value="CAD7643674.1"/>
    <property type="molecule type" value="Genomic_DNA"/>
</dbReference>
<dbReference type="PRINTS" id="PR00080">
    <property type="entry name" value="SDRFAMILY"/>
</dbReference>
<protein>
    <submittedName>
        <fullName evidence="2">Uncharacterized protein</fullName>
    </submittedName>
</protein>
<dbReference type="OrthoDB" id="417891at2759"/>
<dbReference type="Gene3D" id="3.40.50.720">
    <property type="entry name" value="NAD(P)-binding Rossmann-like Domain"/>
    <property type="match status" value="2"/>
</dbReference>
<comment type="similarity">
    <text evidence="1">Belongs to the short-chain dehydrogenases/reductases (SDR) family.</text>
</comment>
<dbReference type="InterPro" id="IPR002347">
    <property type="entry name" value="SDR_fam"/>
</dbReference>
<evidence type="ECO:0000256" key="1">
    <source>
        <dbReference type="RuleBase" id="RU000363"/>
    </source>
</evidence>
<reference evidence="2" key="1">
    <citation type="submission" date="2020-11" db="EMBL/GenBank/DDBJ databases">
        <authorList>
            <person name="Tran Van P."/>
        </authorList>
    </citation>
    <scope>NUCLEOTIDE SEQUENCE</scope>
</reference>
<dbReference type="Pfam" id="PF13561">
    <property type="entry name" value="adh_short_C2"/>
    <property type="match status" value="1"/>
</dbReference>
<dbReference type="PANTHER" id="PTHR43975:SF2">
    <property type="entry name" value="EG:BACR7A4.14 PROTEIN-RELATED"/>
    <property type="match status" value="1"/>
</dbReference>
<keyword evidence="3" id="KW-1185">Reference proteome</keyword>
<evidence type="ECO:0000313" key="3">
    <source>
        <dbReference type="Proteomes" id="UP000728032"/>
    </source>
</evidence>
<dbReference type="AlphaFoldDB" id="A0A7R9LL34"/>
<proteinExistence type="inferred from homology"/>
<dbReference type="Proteomes" id="UP000728032">
    <property type="component" value="Unassembled WGS sequence"/>
</dbReference>
<sequence length="325" mass="34522">MSMSFDFTGKVVLVTGSSSGIGAATTLLFSKCGAQVVVTGRNQQNISRVAKECAEVSPKRLKPLEVVAKVVLVTGSSSGIGAATALLFSKCGAQVVVTGRNQQNISRVAKECAEVSPKRLKPLEVVADVCKEDDCKRLIASTVKEFGKLDILVNNVGATKSSNVYDDNYLENYKWNLNTNLDSVVYMTHYSVTHLEKTKGIIINISGVKSAQTSRGMSAYSMTKVAVDMFTKSIAVELADKGIRVNSIICGAVKTEGLIHAGLTQQQSDATFAALGAATPHGQPAKPSEIGYAVMYLCSDEASYVRGSNFVVDGGWLAANTTYLP</sequence>
<dbReference type="FunFam" id="3.40.50.720:FF:000084">
    <property type="entry name" value="Short-chain dehydrogenase reductase"/>
    <property type="match status" value="1"/>
</dbReference>
<dbReference type="EMBL" id="CAJPVJ010001435">
    <property type="protein sequence ID" value="CAG2164707.1"/>
    <property type="molecule type" value="Genomic_DNA"/>
</dbReference>
<dbReference type="Pfam" id="PF00106">
    <property type="entry name" value="adh_short"/>
    <property type="match status" value="1"/>
</dbReference>
<gene>
    <name evidence="2" type="ORF">ONB1V03_LOCUS4256</name>
</gene>
<organism evidence="2">
    <name type="scientific">Oppiella nova</name>
    <dbReference type="NCBI Taxonomy" id="334625"/>
    <lineage>
        <taxon>Eukaryota</taxon>
        <taxon>Metazoa</taxon>
        <taxon>Ecdysozoa</taxon>
        <taxon>Arthropoda</taxon>
        <taxon>Chelicerata</taxon>
        <taxon>Arachnida</taxon>
        <taxon>Acari</taxon>
        <taxon>Acariformes</taxon>
        <taxon>Sarcoptiformes</taxon>
        <taxon>Oribatida</taxon>
        <taxon>Brachypylina</taxon>
        <taxon>Oppioidea</taxon>
        <taxon>Oppiidae</taxon>
        <taxon>Oppiella</taxon>
    </lineage>
</organism>
<evidence type="ECO:0000313" key="2">
    <source>
        <dbReference type="EMBL" id="CAD7643674.1"/>
    </source>
</evidence>
<accession>A0A7R9LL34</accession>